<dbReference type="InterPro" id="IPR008030">
    <property type="entry name" value="NmrA-like"/>
</dbReference>
<feature type="domain" description="NmrA-like" evidence="1">
    <location>
        <begin position="5"/>
        <end position="236"/>
    </location>
</feature>
<dbReference type="Pfam" id="PF05368">
    <property type="entry name" value="NmrA"/>
    <property type="match status" value="1"/>
</dbReference>
<name>A0ABN6JUW6_9BURK</name>
<accession>A0ABN6JUW6</accession>
<dbReference type="InterPro" id="IPR051604">
    <property type="entry name" value="Ergot_Alk_Oxidoreductase"/>
</dbReference>
<reference evidence="2 3" key="1">
    <citation type="journal article" date="2022" name="Front. Microbiol.">
        <title>Identification and characterization of a novel class of self-sufficient cytochrome P450 hydroxylase involved in cyclohexanecarboxylate degradation in Paraburkholderia terrae strain KU-64.</title>
        <authorList>
            <person name="Yamamoto T."/>
            <person name="Hasegawa Y."/>
            <person name="Iwaki H."/>
        </authorList>
    </citation>
    <scope>NUCLEOTIDE SEQUENCE [LARGE SCALE GENOMIC DNA]</scope>
    <source>
        <strain evidence="2 3">KU-64</strain>
    </source>
</reference>
<dbReference type="SUPFAM" id="SSF51735">
    <property type="entry name" value="NAD(P)-binding Rossmann-fold domains"/>
    <property type="match status" value="1"/>
</dbReference>
<sequence length="297" mass="32570">MKGLKRKVLVVGGAGRFASLVVPELVKRGVTVRSLARNDAEALRARANGVTEIARGDLRDLATLEAAAQGVHGVFHIGPAFSQDEAQIGLNMVTAAKVTGVRKFVFSSVIQPTHIELENHASKIPVESALFSSELEYTILHPANFMQNFAGLWPTIVQTGIYAEPNSIDRAMTRVDYRDVAEVAAIALTEDRLAYASLELCSDERLTRAEIASIAAEELRRPVEARQVKFSEWTHLLGLTYDERKLDLLARIHEHYDRFGLGGNGLTLRAVLGRAPRTMRDFIALLAADTNQPSDTA</sequence>
<protein>
    <recommendedName>
        <fullName evidence="1">NmrA-like domain-containing protein</fullName>
    </recommendedName>
</protein>
<dbReference type="EMBL" id="AP024958">
    <property type="protein sequence ID" value="BCZ84742.1"/>
    <property type="molecule type" value="Genomic_DNA"/>
</dbReference>
<proteinExistence type="predicted"/>
<gene>
    <name evidence="2" type="ORF">PTKU64_84170</name>
</gene>
<evidence type="ECO:0000259" key="1">
    <source>
        <dbReference type="Pfam" id="PF05368"/>
    </source>
</evidence>
<evidence type="ECO:0000313" key="2">
    <source>
        <dbReference type="EMBL" id="BCZ84742.1"/>
    </source>
</evidence>
<dbReference type="PANTHER" id="PTHR43162">
    <property type="match status" value="1"/>
</dbReference>
<evidence type="ECO:0000313" key="3">
    <source>
        <dbReference type="Proteomes" id="UP001319874"/>
    </source>
</evidence>
<organism evidence="2 3">
    <name type="scientific">Paraburkholderia terrae</name>
    <dbReference type="NCBI Taxonomy" id="311230"/>
    <lineage>
        <taxon>Bacteria</taxon>
        <taxon>Pseudomonadati</taxon>
        <taxon>Pseudomonadota</taxon>
        <taxon>Betaproteobacteria</taxon>
        <taxon>Burkholderiales</taxon>
        <taxon>Burkholderiaceae</taxon>
        <taxon>Paraburkholderia</taxon>
    </lineage>
</organism>
<dbReference type="Gene3D" id="3.40.50.720">
    <property type="entry name" value="NAD(P)-binding Rossmann-like Domain"/>
    <property type="match status" value="1"/>
</dbReference>
<keyword evidence="3" id="KW-1185">Reference proteome</keyword>
<dbReference type="Gene3D" id="3.90.25.10">
    <property type="entry name" value="UDP-galactose 4-epimerase, domain 1"/>
    <property type="match status" value="1"/>
</dbReference>
<dbReference type="CDD" id="cd05251">
    <property type="entry name" value="NmrA_like_SDR_a"/>
    <property type="match status" value="1"/>
</dbReference>
<dbReference type="Proteomes" id="UP001319874">
    <property type="component" value="Chromosome 4"/>
</dbReference>
<dbReference type="InterPro" id="IPR036291">
    <property type="entry name" value="NAD(P)-bd_dom_sf"/>
</dbReference>
<dbReference type="PANTHER" id="PTHR43162:SF1">
    <property type="entry name" value="PRESTALK A DIFFERENTIATION PROTEIN A"/>
    <property type="match status" value="1"/>
</dbReference>